<dbReference type="InterPro" id="IPR000825">
    <property type="entry name" value="SUF_FeS_clus_asmbl_SufBD_core"/>
</dbReference>
<dbReference type="PANTHER" id="PTHR43575:SF1">
    <property type="entry name" value="PROTEIN ABCI7, CHLOROPLASTIC"/>
    <property type="match status" value="1"/>
</dbReference>
<dbReference type="PANTHER" id="PTHR43575">
    <property type="entry name" value="PROTEIN ABCI7, CHLOROPLASTIC"/>
    <property type="match status" value="1"/>
</dbReference>
<dbReference type="Pfam" id="PF01458">
    <property type="entry name" value="SUFBD_core"/>
    <property type="match status" value="1"/>
</dbReference>
<evidence type="ECO:0000313" key="2">
    <source>
        <dbReference type="EMBL" id="EQD55177.1"/>
    </source>
</evidence>
<name>T1ADI9_9ZZZZ</name>
<dbReference type="GO" id="GO:0016226">
    <property type="term" value="P:iron-sulfur cluster assembly"/>
    <property type="evidence" value="ECO:0007669"/>
    <property type="project" value="InterPro"/>
</dbReference>
<accession>T1ADI9</accession>
<comment type="caution">
    <text evidence="2">The sequence shown here is derived from an EMBL/GenBank/DDBJ whole genome shotgun (WGS) entry which is preliminary data.</text>
</comment>
<organism evidence="2">
    <name type="scientific">mine drainage metagenome</name>
    <dbReference type="NCBI Taxonomy" id="410659"/>
    <lineage>
        <taxon>unclassified sequences</taxon>
        <taxon>metagenomes</taxon>
        <taxon>ecological metagenomes</taxon>
    </lineage>
</organism>
<proteinExistence type="predicted"/>
<evidence type="ECO:0000259" key="1">
    <source>
        <dbReference type="Pfam" id="PF01458"/>
    </source>
</evidence>
<dbReference type="AlphaFoldDB" id="T1ADI9"/>
<dbReference type="EMBL" id="AUZX01008574">
    <property type="protein sequence ID" value="EQD55177.1"/>
    <property type="molecule type" value="Genomic_DNA"/>
</dbReference>
<feature type="non-terminal residue" evidence="2">
    <location>
        <position position="282"/>
    </location>
</feature>
<dbReference type="SUPFAM" id="SSF101960">
    <property type="entry name" value="Stabilizer of iron transporter SufD"/>
    <property type="match status" value="1"/>
</dbReference>
<gene>
    <name evidence="2" type="ORF">B1A_11907</name>
</gene>
<dbReference type="InterPro" id="IPR055346">
    <property type="entry name" value="Fe-S_cluster_assembly_SufBD"/>
</dbReference>
<dbReference type="InterPro" id="IPR037284">
    <property type="entry name" value="SUF_FeS_clus_asmbl_SufBD_sf"/>
</dbReference>
<protein>
    <submittedName>
        <fullName evidence="2">Cysteine desulfurase activator complex subunit SufD</fullName>
    </submittedName>
</protein>
<reference evidence="2" key="1">
    <citation type="submission" date="2013-08" db="EMBL/GenBank/DDBJ databases">
        <authorList>
            <person name="Mendez C."/>
            <person name="Richter M."/>
            <person name="Ferrer M."/>
            <person name="Sanchez J."/>
        </authorList>
    </citation>
    <scope>NUCLEOTIDE SEQUENCE</scope>
</reference>
<feature type="domain" description="SUF system FeS cluster assembly SufBD core" evidence="1">
    <location>
        <begin position="149"/>
        <end position="281"/>
    </location>
</feature>
<sequence length="282" mass="29756">AALPASVIDPGRRDEAIEKLCAQGLPATREENWRYTNLRVLEHARFAPVETHGPAMPSLPQVPPGFVRYVFVDGLLRSGAPASGPDLTVRSLRSSGPSSSDAWLPCPDFPEARLALLNEAFATDALSIEVRANAAPAGIELIFVATAGAQAGASYPRVRVALEAGAELTVLERHVGAPEAASLVNSAVRVDVGENARLTHYRLQQCAARAAWFDTLTAQLSAHARYHLLAVGTGALTARSTAHVRLAGAGAELALSAAALADHQQSHDMYALSEHVAPNTRT</sequence>
<reference evidence="2" key="2">
    <citation type="journal article" date="2014" name="ISME J.">
        <title>Microbial stratification in low pH oxic and suboxic macroscopic growths along an acid mine drainage.</title>
        <authorList>
            <person name="Mendez-Garcia C."/>
            <person name="Mesa V."/>
            <person name="Sprenger R.R."/>
            <person name="Richter M."/>
            <person name="Diez M.S."/>
            <person name="Solano J."/>
            <person name="Bargiela R."/>
            <person name="Golyshina O.V."/>
            <person name="Manteca A."/>
            <person name="Ramos J.L."/>
            <person name="Gallego J.R."/>
            <person name="Llorente I."/>
            <person name="Martins Dos Santos V.A."/>
            <person name="Jensen O.N."/>
            <person name="Pelaez A.I."/>
            <person name="Sanchez J."/>
            <person name="Ferrer M."/>
        </authorList>
    </citation>
    <scope>NUCLEOTIDE SEQUENCE</scope>
</reference>
<feature type="non-terminal residue" evidence="2">
    <location>
        <position position="1"/>
    </location>
</feature>